<dbReference type="Proteomes" id="UP000829398">
    <property type="component" value="Chromosome 5"/>
</dbReference>
<evidence type="ECO:0000313" key="1">
    <source>
        <dbReference type="EMBL" id="KAH9758653.1"/>
    </source>
</evidence>
<keyword evidence="1" id="KW-0418">Kinase</keyword>
<evidence type="ECO:0000313" key="2">
    <source>
        <dbReference type="Proteomes" id="UP000829398"/>
    </source>
</evidence>
<dbReference type="EMBL" id="CM039174">
    <property type="protein sequence ID" value="KAH9758653.1"/>
    <property type="molecule type" value="Genomic_DNA"/>
</dbReference>
<comment type="caution">
    <text evidence="1">The sequence shown here is derived from an EMBL/GenBank/DDBJ whole genome shotgun (WGS) entry which is preliminary data.</text>
</comment>
<proteinExistence type="predicted"/>
<accession>A0ACB8KWA7</accession>
<organism evidence="1 2">
    <name type="scientific">Citrus sinensis</name>
    <name type="common">Sweet orange</name>
    <name type="synonym">Citrus aurantium var. sinensis</name>
    <dbReference type="NCBI Taxonomy" id="2711"/>
    <lineage>
        <taxon>Eukaryota</taxon>
        <taxon>Viridiplantae</taxon>
        <taxon>Streptophyta</taxon>
        <taxon>Embryophyta</taxon>
        <taxon>Tracheophyta</taxon>
        <taxon>Spermatophyta</taxon>
        <taxon>Magnoliopsida</taxon>
        <taxon>eudicotyledons</taxon>
        <taxon>Gunneridae</taxon>
        <taxon>Pentapetalae</taxon>
        <taxon>rosids</taxon>
        <taxon>malvids</taxon>
        <taxon>Sapindales</taxon>
        <taxon>Rutaceae</taxon>
        <taxon>Aurantioideae</taxon>
        <taxon>Citrus</taxon>
    </lineage>
</organism>
<gene>
    <name evidence="1" type="ORF">KPL71_016748</name>
</gene>
<reference evidence="2" key="1">
    <citation type="journal article" date="2023" name="Hortic. Res.">
        <title>A chromosome-level phased genome enabling allele-level studies in sweet orange: a case study on citrus Huanglongbing tolerance.</title>
        <authorList>
            <person name="Wu B."/>
            <person name="Yu Q."/>
            <person name="Deng Z."/>
            <person name="Duan Y."/>
            <person name="Luo F."/>
            <person name="Gmitter F. Jr."/>
        </authorList>
    </citation>
    <scope>NUCLEOTIDE SEQUENCE [LARGE SCALE GENOMIC DNA]</scope>
    <source>
        <strain evidence="2">cv. Valencia</strain>
    </source>
</reference>
<keyword evidence="1" id="KW-0723">Serine/threonine-protein kinase</keyword>
<keyword evidence="1" id="KW-0808">Transferase</keyword>
<keyword evidence="2" id="KW-1185">Reference proteome</keyword>
<name>A0ACB8KWA7_CITSI</name>
<sequence length="431" mass="48121">MLDNVSQSSGVSTPLHSSHKERTSIDDFEIIKPISRGAFGRVLLARKRTTGDLFAIKVLKKLDMIRKNDIERILAERNILITVRNPFVVRFFYSFTCRDNLYLVMEYLNGGDLYSLLRKVGCLEEDVARIYIAELVLALEYLHSLGIVHRDLKPDNLLIAHDGHIKLTDFGLSKIGLINNTIDLSGPETDGIMPSDAHYPEYQQTDNRNRHSAVGTPDYLAPEILLGTEHGYAADWWSVGIILFEFITGIPPFTAESPEIIFDNILNRKIPWPCVPSDMSFEAQDLINRFLIHDPNQRLGANGAAEVKAHPFFKGVNWDSLALQKAVFVPQPESVDDTSYFLSRFSQISSGLLDDQNGSYSDADTCDSSSNSRTEMDECGDLAEFGSCPLDLSLINFSFKNLSQLASINHEVLVQNVKDSTRSSPAKDAGT</sequence>
<protein>
    <submittedName>
        <fullName evidence="1">Serine/threonine protein kinase IRE4</fullName>
    </submittedName>
</protein>